<feature type="domain" description="4Fe-4S ferredoxin-type" evidence="8">
    <location>
        <begin position="165"/>
        <end position="195"/>
    </location>
</feature>
<dbReference type="InterPro" id="IPR017896">
    <property type="entry name" value="4Fe4S_Fe-S-bd"/>
</dbReference>
<dbReference type="PROSITE" id="PS00198">
    <property type="entry name" value="4FE4S_FER_1"/>
    <property type="match status" value="1"/>
</dbReference>
<keyword evidence="7" id="KW-0812">Transmembrane</keyword>
<keyword evidence="7" id="KW-0472">Membrane</keyword>
<proteinExistence type="predicted"/>
<sequence length="234" mass="25632">MPKGGKSLLREKLLERRKRQLYTWIGLPLVAVGGWFYPWLGFLLLGCMLGAVGLSFSRGRTWCDWMCPRGAFFDLFLSSLSAKRSTPAFFRGWPVRGFFLILIFAVIGVQWYFSWGNIPAMGLALVKVLTVTTLVGVLLGLTFHPRAWCLVCPMGTLANLFGRGKKPLLVASSCAGCGVCSRFCPLGLQPHFSRQQGVMGDGDCLKCGSCVAACPRQALSFGENLPRQAGSVRL</sequence>
<dbReference type="GO" id="GO:0005886">
    <property type="term" value="C:plasma membrane"/>
    <property type="evidence" value="ECO:0007669"/>
    <property type="project" value="TreeGrafter"/>
</dbReference>
<comment type="caution">
    <text evidence="9">The sequence shown here is derived from an EMBL/GenBank/DDBJ whole genome shotgun (WGS) entry which is preliminary data.</text>
</comment>
<keyword evidence="10" id="KW-1185">Reference proteome</keyword>
<evidence type="ECO:0000256" key="4">
    <source>
        <dbReference type="ARBA" id="ARBA00022982"/>
    </source>
</evidence>
<keyword evidence="6" id="KW-0411">Iron-sulfur</keyword>
<evidence type="ECO:0000313" key="9">
    <source>
        <dbReference type="EMBL" id="RDV80514.1"/>
    </source>
</evidence>
<dbReference type="PROSITE" id="PS51379">
    <property type="entry name" value="4FE4S_FER_2"/>
    <property type="match status" value="2"/>
</dbReference>
<reference evidence="9 10" key="1">
    <citation type="submission" date="2018-08" db="EMBL/GenBank/DDBJ databases">
        <title>Form III RuBisCO-mediated autotrophy in Thermodesulfobium bacteria.</title>
        <authorList>
            <person name="Toshchakov S.V."/>
            <person name="Kublanov I.V."/>
            <person name="Frolov E."/>
            <person name="Bonch-Osmolovskaya E.A."/>
            <person name="Tourova T.P."/>
            <person name="Chernych N.A."/>
            <person name="Lebedinsky A.V."/>
        </authorList>
    </citation>
    <scope>NUCLEOTIDE SEQUENCE [LARGE SCALE GENOMIC DNA]</scope>
    <source>
        <strain evidence="9 10">SR</strain>
    </source>
</reference>
<dbReference type="Pfam" id="PF12801">
    <property type="entry name" value="Fer4_5"/>
    <property type="match status" value="2"/>
</dbReference>
<keyword evidence="4" id="KW-0249">Electron transport</keyword>
<gene>
    <name evidence="9" type="ORF">DXX99_10685</name>
</gene>
<dbReference type="Proteomes" id="UP000256329">
    <property type="component" value="Unassembled WGS sequence"/>
</dbReference>
<dbReference type="Gene3D" id="3.30.70.20">
    <property type="match status" value="1"/>
</dbReference>
<evidence type="ECO:0000256" key="2">
    <source>
        <dbReference type="ARBA" id="ARBA00022485"/>
    </source>
</evidence>
<keyword evidence="2" id="KW-0004">4Fe-4S</keyword>
<feature type="domain" description="4Fe-4S ferredoxin-type" evidence="8">
    <location>
        <begin position="196"/>
        <end position="224"/>
    </location>
</feature>
<feature type="transmembrane region" description="Helical" evidence="7">
    <location>
        <begin position="93"/>
        <end position="113"/>
    </location>
</feature>
<keyword evidence="7" id="KW-1133">Transmembrane helix</keyword>
<dbReference type="PANTHER" id="PTHR30176">
    <property type="entry name" value="FERREDOXIN-TYPE PROTEIN NAPH"/>
    <property type="match status" value="1"/>
</dbReference>
<evidence type="ECO:0000313" key="10">
    <source>
        <dbReference type="Proteomes" id="UP000256329"/>
    </source>
</evidence>
<dbReference type="InterPro" id="IPR051684">
    <property type="entry name" value="Electron_Trans/Redox"/>
</dbReference>
<evidence type="ECO:0000256" key="3">
    <source>
        <dbReference type="ARBA" id="ARBA00022723"/>
    </source>
</evidence>
<keyword evidence="1" id="KW-0813">Transport</keyword>
<dbReference type="SUPFAM" id="SSF54862">
    <property type="entry name" value="4Fe-4S ferredoxins"/>
    <property type="match status" value="1"/>
</dbReference>
<name>A0A3D8P2K8_9THEO</name>
<dbReference type="GO" id="GO:0046872">
    <property type="term" value="F:metal ion binding"/>
    <property type="evidence" value="ECO:0007669"/>
    <property type="project" value="UniProtKB-KW"/>
</dbReference>
<dbReference type="PANTHER" id="PTHR30176:SF3">
    <property type="entry name" value="FERREDOXIN-TYPE PROTEIN NAPH"/>
    <property type="match status" value="1"/>
</dbReference>
<dbReference type="GO" id="GO:0051539">
    <property type="term" value="F:4 iron, 4 sulfur cluster binding"/>
    <property type="evidence" value="ECO:0007669"/>
    <property type="project" value="UniProtKB-KW"/>
</dbReference>
<evidence type="ECO:0000256" key="7">
    <source>
        <dbReference type="SAM" id="Phobius"/>
    </source>
</evidence>
<dbReference type="AlphaFoldDB" id="A0A3D8P2K8"/>
<feature type="transmembrane region" description="Helical" evidence="7">
    <location>
        <begin position="119"/>
        <end position="141"/>
    </location>
</feature>
<evidence type="ECO:0000256" key="6">
    <source>
        <dbReference type="ARBA" id="ARBA00023014"/>
    </source>
</evidence>
<dbReference type="Pfam" id="PF13237">
    <property type="entry name" value="Fer4_10"/>
    <property type="match status" value="1"/>
</dbReference>
<dbReference type="InterPro" id="IPR017900">
    <property type="entry name" value="4Fe4S_Fe_S_CS"/>
</dbReference>
<feature type="transmembrane region" description="Helical" evidence="7">
    <location>
        <begin position="21"/>
        <end position="37"/>
    </location>
</feature>
<evidence type="ECO:0000259" key="8">
    <source>
        <dbReference type="PROSITE" id="PS51379"/>
    </source>
</evidence>
<protein>
    <submittedName>
        <fullName evidence="9">4Fe-4S binding protein</fullName>
    </submittedName>
</protein>
<organism evidence="9 10">
    <name type="scientific">Ammonifex thiophilus</name>
    <dbReference type="NCBI Taxonomy" id="444093"/>
    <lineage>
        <taxon>Bacteria</taxon>
        <taxon>Bacillati</taxon>
        <taxon>Bacillota</taxon>
        <taxon>Clostridia</taxon>
        <taxon>Thermoanaerobacterales</taxon>
        <taxon>Thermoanaerobacteraceae</taxon>
        <taxon>Ammonifex</taxon>
    </lineage>
</organism>
<keyword evidence="3" id="KW-0479">Metal-binding</keyword>
<keyword evidence="5" id="KW-0408">Iron</keyword>
<evidence type="ECO:0000256" key="5">
    <source>
        <dbReference type="ARBA" id="ARBA00023004"/>
    </source>
</evidence>
<accession>A0A3D8P2K8</accession>
<dbReference type="EMBL" id="QSLN01000034">
    <property type="protein sequence ID" value="RDV80514.1"/>
    <property type="molecule type" value="Genomic_DNA"/>
</dbReference>
<dbReference type="OrthoDB" id="9786132at2"/>
<evidence type="ECO:0000256" key="1">
    <source>
        <dbReference type="ARBA" id="ARBA00022448"/>
    </source>
</evidence>